<dbReference type="SUPFAM" id="SSF141452">
    <property type="entry name" value="Hcp1-like"/>
    <property type="match status" value="1"/>
</dbReference>
<evidence type="ECO:0000313" key="2">
    <source>
        <dbReference type="Proteomes" id="UP000322184"/>
    </source>
</evidence>
<proteinExistence type="predicted"/>
<organism evidence="1 2">
    <name type="scientific">Photorhabdus heterorhabditis</name>
    <dbReference type="NCBI Taxonomy" id="880156"/>
    <lineage>
        <taxon>Bacteria</taxon>
        <taxon>Pseudomonadati</taxon>
        <taxon>Pseudomonadota</taxon>
        <taxon>Gammaproteobacteria</taxon>
        <taxon>Enterobacterales</taxon>
        <taxon>Morganellaceae</taxon>
        <taxon>Photorhabdus</taxon>
    </lineage>
</organism>
<reference evidence="1 2" key="1">
    <citation type="submission" date="2019-09" db="EMBL/GenBank/DDBJ databases">
        <title>Whole genome sequence of Photorhabdus heterorhabditis strain ETL (Enterobacteriales: Enterobacteriaceae) a bacterial symbiont of Heterorhabditis zealandica strain ETL (Rhabditida: Heterorhabditidae).</title>
        <authorList>
            <person name="Lulamba T.E."/>
            <person name="Serepa-Dlamini M.H."/>
        </authorList>
    </citation>
    <scope>NUCLEOTIDE SEQUENCE [LARGE SCALE GENOMIC DNA]</scope>
    <source>
        <strain evidence="1 2">ETL</strain>
    </source>
</reference>
<evidence type="ECO:0000313" key="1">
    <source>
        <dbReference type="EMBL" id="KAA1175555.1"/>
    </source>
</evidence>
<dbReference type="InterPro" id="IPR036624">
    <property type="entry name" value="Hcp1-lik_sf"/>
</dbReference>
<sequence length="46" mass="5610">MHDIKDPAKEKHNHLEQVEFRYEKITWTYKDGNIIHSDAWNERSQA</sequence>
<dbReference type="AlphaFoldDB" id="A0A5B0VN07"/>
<dbReference type="STRING" id="880156.AM629_20620"/>
<dbReference type="Gene3D" id="2.30.110.20">
    <property type="entry name" value="Hcp1-like"/>
    <property type="match status" value="1"/>
</dbReference>
<dbReference type="EMBL" id="VTUW01000067">
    <property type="protein sequence ID" value="KAA1175555.1"/>
    <property type="molecule type" value="Genomic_DNA"/>
</dbReference>
<protein>
    <submittedName>
        <fullName evidence="1">Hcp family type VI secretion system effector</fullName>
    </submittedName>
</protein>
<comment type="caution">
    <text evidence="1">The sequence shown here is derived from an EMBL/GenBank/DDBJ whole genome shotgun (WGS) entry which is preliminary data.</text>
</comment>
<dbReference type="Proteomes" id="UP000322184">
    <property type="component" value="Unassembled WGS sequence"/>
</dbReference>
<accession>A0A5B0VN07</accession>
<name>A0A5B0VN07_9GAMM</name>
<gene>
    <name evidence="1" type="ORF">F0L16_20395</name>
</gene>
<dbReference type="OrthoDB" id="5674026at2"/>